<accession>A0AAN9FCC4</accession>
<keyword evidence="3" id="KW-1185">Reference proteome</keyword>
<protein>
    <submittedName>
        <fullName evidence="2">Uncharacterized protein</fullName>
    </submittedName>
</protein>
<dbReference type="AlphaFoldDB" id="A0AAN9FCC4"/>
<dbReference type="EMBL" id="JAYWIO010000003">
    <property type="protein sequence ID" value="KAK7273927.1"/>
    <property type="molecule type" value="Genomic_DNA"/>
</dbReference>
<dbReference type="Proteomes" id="UP001372338">
    <property type="component" value="Unassembled WGS sequence"/>
</dbReference>
<feature type="region of interest" description="Disordered" evidence="1">
    <location>
        <begin position="49"/>
        <end position="76"/>
    </location>
</feature>
<comment type="caution">
    <text evidence="2">The sequence shown here is derived from an EMBL/GenBank/DDBJ whole genome shotgun (WGS) entry which is preliminary data.</text>
</comment>
<proteinExistence type="predicted"/>
<reference evidence="2 3" key="1">
    <citation type="submission" date="2024-01" db="EMBL/GenBank/DDBJ databases">
        <title>The genomes of 5 underutilized Papilionoideae crops provide insights into root nodulation and disease resistanc.</title>
        <authorList>
            <person name="Yuan L."/>
        </authorList>
    </citation>
    <scope>NUCLEOTIDE SEQUENCE [LARGE SCALE GENOMIC DNA]</scope>
    <source>
        <strain evidence="2">ZHUSHIDOU_FW_LH</strain>
        <tissue evidence="2">Leaf</tissue>
    </source>
</reference>
<gene>
    <name evidence="2" type="ORF">RIF29_14994</name>
</gene>
<sequence>MRAGCALSDKSGSNKSRLQNATIYIGNEVENGNVGKNVYSSINSGSTTESVCTNHDFDEPKHDDAKIPPPKMASSRPYVKEQLKDKQYNTIKPDTLPALRVCSGYPI</sequence>
<evidence type="ECO:0000313" key="3">
    <source>
        <dbReference type="Proteomes" id="UP001372338"/>
    </source>
</evidence>
<name>A0AAN9FCC4_CROPI</name>
<evidence type="ECO:0000313" key="2">
    <source>
        <dbReference type="EMBL" id="KAK7273927.1"/>
    </source>
</evidence>
<evidence type="ECO:0000256" key="1">
    <source>
        <dbReference type="SAM" id="MobiDB-lite"/>
    </source>
</evidence>
<organism evidence="2 3">
    <name type="scientific">Crotalaria pallida</name>
    <name type="common">Smooth rattlebox</name>
    <name type="synonym">Crotalaria striata</name>
    <dbReference type="NCBI Taxonomy" id="3830"/>
    <lineage>
        <taxon>Eukaryota</taxon>
        <taxon>Viridiplantae</taxon>
        <taxon>Streptophyta</taxon>
        <taxon>Embryophyta</taxon>
        <taxon>Tracheophyta</taxon>
        <taxon>Spermatophyta</taxon>
        <taxon>Magnoliopsida</taxon>
        <taxon>eudicotyledons</taxon>
        <taxon>Gunneridae</taxon>
        <taxon>Pentapetalae</taxon>
        <taxon>rosids</taxon>
        <taxon>fabids</taxon>
        <taxon>Fabales</taxon>
        <taxon>Fabaceae</taxon>
        <taxon>Papilionoideae</taxon>
        <taxon>50 kb inversion clade</taxon>
        <taxon>genistoids sensu lato</taxon>
        <taxon>core genistoids</taxon>
        <taxon>Crotalarieae</taxon>
        <taxon>Crotalaria</taxon>
    </lineage>
</organism>
<feature type="compositionally biased region" description="Basic and acidic residues" evidence="1">
    <location>
        <begin position="55"/>
        <end position="66"/>
    </location>
</feature>